<evidence type="ECO:0008006" key="3">
    <source>
        <dbReference type="Google" id="ProtNLM"/>
    </source>
</evidence>
<dbReference type="Proteomes" id="UP001519343">
    <property type="component" value="Unassembled WGS sequence"/>
</dbReference>
<dbReference type="Gene3D" id="3.30.470.20">
    <property type="entry name" value="ATP-grasp fold, B domain"/>
    <property type="match status" value="1"/>
</dbReference>
<dbReference type="Pfam" id="PF14398">
    <property type="entry name" value="ATPgrasp_YheCD"/>
    <property type="match status" value="1"/>
</dbReference>
<reference evidence="1 2" key="1">
    <citation type="submission" date="2021-03" db="EMBL/GenBank/DDBJ databases">
        <title>Genomic Encyclopedia of Type Strains, Phase IV (KMG-IV): sequencing the most valuable type-strain genomes for metagenomic binning, comparative biology and taxonomic classification.</title>
        <authorList>
            <person name="Goeker M."/>
        </authorList>
    </citation>
    <scope>NUCLEOTIDE SEQUENCE [LARGE SCALE GENOMIC DNA]</scope>
    <source>
        <strain evidence="1 2">DSM 24738</strain>
    </source>
</reference>
<sequence length="351" mass="40537">MKKIGILLDHRTWKGIPSRRTGHEKIQFYNKAAQKHRLTPFYFSLQQLFPAKRKIKGYLYRNGSYRLVTRSIPPVIHNRSMPFTRGLRNKLGQLSKQSIVYNAHTRYTKLKIHKLLSKKGNLEPHLPKTKRFAKDSLRRMMEQFKELYVKPSSGSIGKGIFKLEQVGKGEWKIQTSGKTRFKPSNKVYRYLRGKVGQRSFLVQEAIPLAKYKGRPYDIRVSVQKSSNGKWQVTGMVGKVAGKGKHVTNVARGGKVKTCDVLFAHCGWDVKKTTEIIEDFSLRVAKHLGKKLNRLADVGFDIGLDQGGKPYFIEMNGRDLRYSFRDGGLPKRWFKTYENPIKYGKYLLKKGR</sequence>
<dbReference type="EMBL" id="JAGGKT010000009">
    <property type="protein sequence ID" value="MBP1932973.1"/>
    <property type="molecule type" value="Genomic_DNA"/>
</dbReference>
<keyword evidence="2" id="KW-1185">Reference proteome</keyword>
<gene>
    <name evidence="1" type="ORF">J2Z37_002984</name>
</gene>
<dbReference type="InterPro" id="IPR026838">
    <property type="entry name" value="YheC/D"/>
</dbReference>
<accession>A0ABS4GRS4</accession>
<proteinExistence type="predicted"/>
<protein>
    <recommendedName>
        <fullName evidence="3">YheC/YheD family protein</fullName>
    </recommendedName>
</protein>
<dbReference type="RefSeq" id="WP_209811010.1">
    <property type="nucleotide sequence ID" value="NZ_JAGGKT010000009.1"/>
</dbReference>
<organism evidence="1 2">
    <name type="scientific">Ammoniphilus resinae</name>
    <dbReference type="NCBI Taxonomy" id="861532"/>
    <lineage>
        <taxon>Bacteria</taxon>
        <taxon>Bacillati</taxon>
        <taxon>Bacillota</taxon>
        <taxon>Bacilli</taxon>
        <taxon>Bacillales</taxon>
        <taxon>Paenibacillaceae</taxon>
        <taxon>Aneurinibacillus group</taxon>
        <taxon>Ammoniphilus</taxon>
    </lineage>
</organism>
<dbReference type="SUPFAM" id="SSF56059">
    <property type="entry name" value="Glutathione synthetase ATP-binding domain-like"/>
    <property type="match status" value="1"/>
</dbReference>
<comment type="caution">
    <text evidence="1">The sequence shown here is derived from an EMBL/GenBank/DDBJ whole genome shotgun (WGS) entry which is preliminary data.</text>
</comment>
<name>A0ABS4GRS4_9BACL</name>
<evidence type="ECO:0000313" key="1">
    <source>
        <dbReference type="EMBL" id="MBP1932973.1"/>
    </source>
</evidence>
<evidence type="ECO:0000313" key="2">
    <source>
        <dbReference type="Proteomes" id="UP001519343"/>
    </source>
</evidence>